<dbReference type="Proteomes" id="UP000033423">
    <property type="component" value="Unassembled WGS sequence"/>
</dbReference>
<organism evidence="1 2">
    <name type="scientific">Candidatus Magnetobacterium bavaricum</name>
    <dbReference type="NCBI Taxonomy" id="29290"/>
    <lineage>
        <taxon>Bacteria</taxon>
        <taxon>Pseudomonadati</taxon>
        <taxon>Nitrospirota</taxon>
        <taxon>Thermodesulfovibrionia</taxon>
        <taxon>Thermodesulfovibrionales</taxon>
        <taxon>Candidatus Magnetobacteriaceae</taxon>
        <taxon>Candidatus Magnetobacterium</taxon>
    </lineage>
</organism>
<comment type="caution">
    <text evidence="1">The sequence shown here is derived from an EMBL/GenBank/DDBJ whole genome shotgun (WGS) entry which is preliminary data.</text>
</comment>
<dbReference type="EMBL" id="LACI01000300">
    <property type="protein sequence ID" value="KJU87158.1"/>
    <property type="molecule type" value="Genomic_DNA"/>
</dbReference>
<evidence type="ECO:0000313" key="2">
    <source>
        <dbReference type="Proteomes" id="UP000033423"/>
    </source>
</evidence>
<proteinExistence type="predicted"/>
<sequence length="298" mass="32860">MLLQQRNGFDIVPLHRQRPHGPVQEHQLRFKGLLPLPQQLPLLLKRCHLCLQRGDALKPGQRTAYCLDPCVEFVCNTLGLLNGDAQLLHLVVAHQLYVSLFSPQVSESVAFHLPALVDGDRYPTVYLRAGDLFQDGGTFIGWCLQKRRKTTLGQEHRARKALKVHAGPFLYLSSHVLELGLKELSGLVIGYLVFGSLEFAIGSHACAALAPVTHEGAPLGLKHHLGHALSPPAGHDLVGLLCDLAQAGRLSVERQAYGIKDGGLARPRRPGDHKYPAVGIRRVRKVNHPLPHQRIQVL</sequence>
<name>A0A0F3H2I6_9BACT</name>
<protein>
    <submittedName>
        <fullName evidence="1">Uncharacterized protein</fullName>
    </submittedName>
</protein>
<evidence type="ECO:0000313" key="1">
    <source>
        <dbReference type="EMBL" id="KJU87158.1"/>
    </source>
</evidence>
<keyword evidence="2" id="KW-1185">Reference proteome</keyword>
<gene>
    <name evidence="1" type="ORF">MBAV_000650</name>
</gene>
<reference evidence="1 2" key="1">
    <citation type="submission" date="2015-02" db="EMBL/GenBank/DDBJ databases">
        <title>Single-cell genomics of uncultivated deep-branching MTB reveals a conserved set of magnetosome genes.</title>
        <authorList>
            <person name="Kolinko S."/>
            <person name="Richter M."/>
            <person name="Glockner F.O."/>
            <person name="Brachmann A."/>
            <person name="Schuler D."/>
        </authorList>
    </citation>
    <scope>NUCLEOTIDE SEQUENCE [LARGE SCALE GENOMIC DNA]</scope>
    <source>
        <strain evidence="1">TM-1</strain>
    </source>
</reference>
<accession>A0A0F3H2I6</accession>
<dbReference type="AlphaFoldDB" id="A0A0F3H2I6"/>